<evidence type="ECO:0000313" key="1">
    <source>
        <dbReference type="EMBL" id="RIB28369.1"/>
    </source>
</evidence>
<name>A0A397W4Y9_9GLOM</name>
<dbReference type="OrthoDB" id="2439498at2759"/>
<comment type="caution">
    <text evidence="1">The sequence shown here is derived from an EMBL/GenBank/DDBJ whole genome shotgun (WGS) entry which is preliminary data.</text>
</comment>
<reference evidence="1 2" key="1">
    <citation type="submission" date="2018-06" db="EMBL/GenBank/DDBJ databases">
        <title>Comparative genomics reveals the genomic features of Rhizophagus irregularis, R. cerebriforme, R. diaphanum and Gigaspora rosea, and their symbiotic lifestyle signature.</title>
        <authorList>
            <person name="Morin E."/>
            <person name="San Clemente H."/>
            <person name="Chen E.C.H."/>
            <person name="De La Providencia I."/>
            <person name="Hainaut M."/>
            <person name="Kuo A."/>
            <person name="Kohler A."/>
            <person name="Murat C."/>
            <person name="Tang N."/>
            <person name="Roy S."/>
            <person name="Loubradou J."/>
            <person name="Henrissat B."/>
            <person name="Grigoriev I.V."/>
            <person name="Corradi N."/>
            <person name="Roux C."/>
            <person name="Martin F.M."/>
        </authorList>
    </citation>
    <scope>NUCLEOTIDE SEQUENCE [LARGE SCALE GENOMIC DNA]</scope>
    <source>
        <strain evidence="1 2">DAOM 194757</strain>
    </source>
</reference>
<accession>A0A397W4Y9</accession>
<keyword evidence="2" id="KW-1185">Reference proteome</keyword>
<sequence length="90" mass="10609">MTDKSADPPSNKTFDNCHKPKEIKEFLKNNKVLVWYDNAELVISFDVELSFFISIILDKDDKKNFDNNEKLYLEVAYHTAKSIEEDNDYK</sequence>
<dbReference type="Proteomes" id="UP000266673">
    <property type="component" value="Unassembled WGS sequence"/>
</dbReference>
<dbReference type="EMBL" id="QKWP01000068">
    <property type="protein sequence ID" value="RIB28369.1"/>
    <property type="molecule type" value="Genomic_DNA"/>
</dbReference>
<organism evidence="1 2">
    <name type="scientific">Gigaspora rosea</name>
    <dbReference type="NCBI Taxonomy" id="44941"/>
    <lineage>
        <taxon>Eukaryota</taxon>
        <taxon>Fungi</taxon>
        <taxon>Fungi incertae sedis</taxon>
        <taxon>Mucoromycota</taxon>
        <taxon>Glomeromycotina</taxon>
        <taxon>Glomeromycetes</taxon>
        <taxon>Diversisporales</taxon>
        <taxon>Gigasporaceae</taxon>
        <taxon>Gigaspora</taxon>
    </lineage>
</organism>
<protein>
    <submittedName>
        <fullName evidence="1">Uncharacterized protein</fullName>
    </submittedName>
</protein>
<dbReference type="AlphaFoldDB" id="A0A397W4Y9"/>
<gene>
    <name evidence="1" type="ORF">C2G38_2158133</name>
</gene>
<proteinExistence type="predicted"/>
<evidence type="ECO:0000313" key="2">
    <source>
        <dbReference type="Proteomes" id="UP000266673"/>
    </source>
</evidence>